<name>A0A818UTB7_9BILA</name>
<evidence type="ECO:0000256" key="9">
    <source>
        <dbReference type="SAM" id="MobiDB-lite"/>
    </source>
</evidence>
<dbReference type="PROSITE" id="PS50994">
    <property type="entry name" value="INTEGRASE"/>
    <property type="match status" value="1"/>
</dbReference>
<dbReference type="Gene3D" id="1.10.340.70">
    <property type="match status" value="1"/>
</dbReference>
<dbReference type="CDD" id="cd09274">
    <property type="entry name" value="RNase_HI_RT_Ty3"/>
    <property type="match status" value="1"/>
</dbReference>
<feature type="region of interest" description="Disordered" evidence="9">
    <location>
        <begin position="468"/>
        <end position="545"/>
    </location>
</feature>
<dbReference type="InterPro" id="IPR000477">
    <property type="entry name" value="RT_dom"/>
</dbReference>
<dbReference type="InterPro" id="IPR036397">
    <property type="entry name" value="RNaseH_sf"/>
</dbReference>
<dbReference type="InterPro" id="IPR001969">
    <property type="entry name" value="Aspartic_peptidase_AS"/>
</dbReference>
<evidence type="ECO:0000256" key="7">
    <source>
        <dbReference type="ARBA" id="ARBA00022801"/>
    </source>
</evidence>
<dbReference type="EC" id="2.7.7.49" evidence="1"/>
<evidence type="ECO:0000256" key="3">
    <source>
        <dbReference type="ARBA" id="ARBA00022679"/>
    </source>
</evidence>
<dbReference type="SUPFAM" id="SSF56672">
    <property type="entry name" value="DNA/RNA polymerases"/>
    <property type="match status" value="1"/>
</dbReference>
<dbReference type="PROSITE" id="PS50878">
    <property type="entry name" value="RT_POL"/>
    <property type="match status" value="1"/>
</dbReference>
<feature type="compositionally biased region" description="Polar residues" evidence="9">
    <location>
        <begin position="468"/>
        <end position="488"/>
    </location>
</feature>
<keyword evidence="7" id="KW-0378">Hydrolase</keyword>
<evidence type="ECO:0000259" key="10">
    <source>
        <dbReference type="PROSITE" id="PS50878"/>
    </source>
</evidence>
<dbReference type="FunFam" id="3.10.10.10:FF:000007">
    <property type="entry name" value="Retrovirus-related Pol polyprotein from transposon 17.6-like Protein"/>
    <property type="match status" value="1"/>
</dbReference>
<dbReference type="FunFam" id="3.30.420.10:FF:000032">
    <property type="entry name" value="Retrovirus-related Pol polyprotein from transposon 297-like Protein"/>
    <property type="match status" value="1"/>
</dbReference>
<feature type="domain" description="Integrase catalytic" evidence="11">
    <location>
        <begin position="1404"/>
        <end position="1563"/>
    </location>
</feature>
<dbReference type="InterPro" id="IPR043502">
    <property type="entry name" value="DNA/RNA_pol_sf"/>
</dbReference>
<evidence type="ECO:0000256" key="2">
    <source>
        <dbReference type="ARBA" id="ARBA00022670"/>
    </source>
</evidence>
<dbReference type="EMBL" id="CAJOAX010001285">
    <property type="protein sequence ID" value="CAF3702506.1"/>
    <property type="molecule type" value="Genomic_DNA"/>
</dbReference>
<keyword evidence="2" id="KW-0645">Protease</keyword>
<dbReference type="InterPro" id="IPR050951">
    <property type="entry name" value="Retrovirus_Pol_polyprotein"/>
</dbReference>
<dbReference type="InterPro" id="IPR043128">
    <property type="entry name" value="Rev_trsase/Diguanyl_cyclase"/>
</dbReference>
<dbReference type="Gene3D" id="3.30.70.270">
    <property type="match status" value="2"/>
</dbReference>
<sequence>MSRSALAIFPTNTEIYQGIAKARRKASPTLPQSCLFTIPDIYKSTIDGKRFLLYDESRVRRERILLFGSDDQLDLLFDSPIVFMDGTFSKAPPNFCQIYIIHAVNFDIFMAANTRSKQQVKNELTSTLESTNILPLTQLVEDSDDDHKKQSNNIVQYTLEKWDAYREYEQQQLESIKLLTEEEMLNIDQWLLDLHQVYEELRYPMSRRIWQTITYLQDEERIWYEQEKQEIKNDWRYFCKKLKQHIFGRLKINTMPSKDHHLSSVNNMTQVEQFPSTKSSSIEINSSLSSALSITMAREIIKSPTYFRGAKDDVIEWLEKLEQRFTMANWNDELKLQYISIHLQEDAYRWWNQSSAKITTWSHFVEAIKQAFGSTKMKELTFEQLRTYKQAINQSITQYYDKVIELCKRVDTSMTDSMKLQYLMAGVKQSLKLHIALYDPQSPETFLSYARKLEDTLSLTNTDYDLNQYDNHQNTSYDRQPTTSTINPPQDIDNRRTNVHQPQLQTSTSGRMNNSRNNNVSYSSSSRNTTSKRSSASIDGVASKNQHENPSQYISFPLIYLNAYVYDQQMKLMIDTGANRTFISKNALNSIRNSRIINRIQRQVFLADGSTSITVYGEVDLSFVMNNVYTSIRALIVKNLCVNCILGMDFIIKYKLIINTVNRTISIGVKNYRLTIPIDNSEKVIFETTPTSKPISIGISIMQTKLLDTHIDRLVEHINDHDQQYQVKQILIRYGKLFDTKKSTIAFNVKPHEIKTIDHPPPTSKAYYSTPQKQEAMHSIIQELLQSGLIRQSYSNYAAPAMLVPKKDNTWRMVVDYKKLNSITIKDNHPLPNMEQTIQILGGGYQFFSKLDMKSGFWQIPIIEEDRHKTAFITPDGLYEWNVLPQGLKNSPPSFQRVMLDILSPCRQFSLVYIDDIVIFSRTYEEHVNHLTQILSILSNHNLQLNLSKCFVLHRQIDYLSHTVSQFGVKPNTEKIQVMMNLREPTTLAAANKFIGGLSWYRKFIPQFASVAAPIISVTNLTKPNRKKFVWGHSQHEAFLQLKQLLINQPLFLQFPNDDYPVILTTDASKVGIGGILQQVINGETKNLYYHSQITSPTQRRYDPIELEALAIWACFQRMRSYLLGRSIIIYTDHCPLCNMMNKSVKNRRVDRISMLLQEYNIEKIIHIKGQQNCLADYLSRNPIQSEPEEIFEEDYGIRTLFIEEPPVSASVPVDNYSVIGAVVTRSMKKQLVQQESELDKSLLPSEKESDSSSLEQFKDLSSQSQVNSYICNQFDIKQIKLEQAKDPVIQEKVKEIQQNPTRGSFVLHEGLLYKLMPTNLRSITKIKLIYIPSSMINSLLKAYHSDSLAGHFGIRRTYYKLKNKYWWPDMKQSITQFIKSCLPCQQYNVSRSKRPGLLCPIETPTGPFQLIGIDYCGPFKRTPRENQYVLCITDYFTRWITAIALPDCTAQTTAQTIFNEYICRYGVPVSILTDQGTHFNNQLMESMAQLIGYNHILSTVYHPQSNGMVERFNATFVPQLAKLHDRENNNWDEYLQSVVFAYNTGIHAATQHSPFQLQFGRDARMPTDTTSNYVFYKPSDYYNQLKKSLKIIQQNAQKQSIYSHMINKKYYDKNRSNPQYEINDKVLIRIHGSRSKLDPRYSLTPKIIIQKQHPTYYVRDQLNDQITRVHVNDIRPILLS</sequence>
<dbReference type="SUPFAM" id="SSF53098">
    <property type="entry name" value="Ribonuclease H-like"/>
    <property type="match status" value="1"/>
</dbReference>
<accession>A0A818UTB7</accession>
<dbReference type="SUPFAM" id="SSF50630">
    <property type="entry name" value="Acid proteases"/>
    <property type="match status" value="1"/>
</dbReference>
<dbReference type="Pfam" id="PF00665">
    <property type="entry name" value="rve"/>
    <property type="match status" value="1"/>
</dbReference>
<feature type="domain" description="Reverse transcriptase" evidence="10">
    <location>
        <begin position="785"/>
        <end position="964"/>
    </location>
</feature>
<comment type="caution">
    <text evidence="12">The sequence shown here is derived from an EMBL/GenBank/DDBJ whole genome shotgun (WGS) entry which is preliminary data.</text>
</comment>
<dbReference type="Gene3D" id="3.30.420.10">
    <property type="entry name" value="Ribonuclease H-like superfamily/Ribonuclease H"/>
    <property type="match status" value="1"/>
</dbReference>
<dbReference type="CDD" id="cd01647">
    <property type="entry name" value="RT_LTR"/>
    <property type="match status" value="1"/>
</dbReference>
<evidence type="ECO:0000256" key="1">
    <source>
        <dbReference type="ARBA" id="ARBA00012493"/>
    </source>
</evidence>
<dbReference type="PROSITE" id="PS00141">
    <property type="entry name" value="ASP_PROTEASE"/>
    <property type="match status" value="1"/>
</dbReference>
<dbReference type="FunFam" id="3.30.70.270:FF:000020">
    <property type="entry name" value="Transposon Tf2-6 polyprotein-like Protein"/>
    <property type="match status" value="1"/>
</dbReference>
<dbReference type="Gene3D" id="3.10.10.10">
    <property type="entry name" value="HIV Type 1 Reverse Transcriptase, subunit A, domain 1"/>
    <property type="match status" value="1"/>
</dbReference>
<dbReference type="GO" id="GO:0004519">
    <property type="term" value="F:endonuclease activity"/>
    <property type="evidence" value="ECO:0007669"/>
    <property type="project" value="UniProtKB-KW"/>
</dbReference>
<proteinExistence type="predicted"/>
<evidence type="ECO:0000313" key="12">
    <source>
        <dbReference type="EMBL" id="CAF3702506.1"/>
    </source>
</evidence>
<evidence type="ECO:0000256" key="4">
    <source>
        <dbReference type="ARBA" id="ARBA00022695"/>
    </source>
</evidence>
<dbReference type="PANTHER" id="PTHR37984">
    <property type="entry name" value="PROTEIN CBG26694"/>
    <property type="match status" value="1"/>
</dbReference>
<evidence type="ECO:0000259" key="11">
    <source>
        <dbReference type="PROSITE" id="PS50994"/>
    </source>
</evidence>
<evidence type="ECO:0000313" key="13">
    <source>
        <dbReference type="Proteomes" id="UP000663823"/>
    </source>
</evidence>
<gene>
    <name evidence="12" type="ORF">OTI717_LOCUS12628</name>
</gene>
<keyword evidence="4" id="KW-0548">Nucleotidyltransferase</keyword>
<evidence type="ECO:0000256" key="5">
    <source>
        <dbReference type="ARBA" id="ARBA00022722"/>
    </source>
</evidence>
<dbReference type="InterPro" id="IPR041373">
    <property type="entry name" value="RT_RNaseH"/>
</dbReference>
<organism evidence="12 13">
    <name type="scientific">Rotaria sordida</name>
    <dbReference type="NCBI Taxonomy" id="392033"/>
    <lineage>
        <taxon>Eukaryota</taxon>
        <taxon>Metazoa</taxon>
        <taxon>Spiralia</taxon>
        <taxon>Gnathifera</taxon>
        <taxon>Rotifera</taxon>
        <taxon>Eurotatoria</taxon>
        <taxon>Bdelloidea</taxon>
        <taxon>Philodinida</taxon>
        <taxon>Philodinidae</taxon>
        <taxon>Rotaria</taxon>
    </lineage>
</organism>
<dbReference type="Proteomes" id="UP000663823">
    <property type="component" value="Unassembled WGS sequence"/>
</dbReference>
<dbReference type="InterPro" id="IPR005162">
    <property type="entry name" value="Retrotrans_gag_dom"/>
</dbReference>
<evidence type="ECO:0000256" key="8">
    <source>
        <dbReference type="ARBA" id="ARBA00022918"/>
    </source>
</evidence>
<dbReference type="Pfam" id="PF17921">
    <property type="entry name" value="Integrase_H2C2"/>
    <property type="match status" value="1"/>
</dbReference>
<evidence type="ECO:0000256" key="6">
    <source>
        <dbReference type="ARBA" id="ARBA00022759"/>
    </source>
</evidence>
<dbReference type="Pfam" id="PF17917">
    <property type="entry name" value="RT_RNaseH"/>
    <property type="match status" value="1"/>
</dbReference>
<dbReference type="InterPro" id="IPR021109">
    <property type="entry name" value="Peptidase_aspartic_dom_sf"/>
</dbReference>
<dbReference type="InterPro" id="IPR001584">
    <property type="entry name" value="Integrase_cat-core"/>
</dbReference>
<keyword evidence="6" id="KW-0255">Endonuclease</keyword>
<dbReference type="GO" id="GO:0006508">
    <property type="term" value="P:proteolysis"/>
    <property type="evidence" value="ECO:0007669"/>
    <property type="project" value="UniProtKB-KW"/>
</dbReference>
<dbReference type="CDD" id="cd00303">
    <property type="entry name" value="retropepsin_like"/>
    <property type="match status" value="1"/>
</dbReference>
<dbReference type="PANTHER" id="PTHR37984:SF5">
    <property type="entry name" value="PROTEIN NYNRIN-LIKE"/>
    <property type="match status" value="1"/>
</dbReference>
<dbReference type="InterPro" id="IPR041588">
    <property type="entry name" value="Integrase_H2C2"/>
</dbReference>
<dbReference type="GO" id="GO:0015074">
    <property type="term" value="P:DNA integration"/>
    <property type="evidence" value="ECO:0007669"/>
    <property type="project" value="InterPro"/>
</dbReference>
<dbReference type="Pfam" id="PF13975">
    <property type="entry name" value="gag-asp_proteas"/>
    <property type="match status" value="1"/>
</dbReference>
<reference evidence="12" key="1">
    <citation type="submission" date="2021-02" db="EMBL/GenBank/DDBJ databases">
        <authorList>
            <person name="Nowell W R."/>
        </authorList>
    </citation>
    <scope>NUCLEOTIDE SEQUENCE</scope>
</reference>
<keyword evidence="3" id="KW-0808">Transferase</keyword>
<protein>
    <recommendedName>
        <fullName evidence="1">RNA-directed DNA polymerase</fullName>
        <ecNumber evidence="1">2.7.7.49</ecNumber>
    </recommendedName>
</protein>
<dbReference type="GO" id="GO:0003964">
    <property type="term" value="F:RNA-directed DNA polymerase activity"/>
    <property type="evidence" value="ECO:0007669"/>
    <property type="project" value="UniProtKB-KW"/>
</dbReference>
<dbReference type="InterPro" id="IPR012337">
    <property type="entry name" value="RNaseH-like_sf"/>
</dbReference>
<dbReference type="Gene3D" id="2.40.70.10">
    <property type="entry name" value="Acid Proteases"/>
    <property type="match status" value="1"/>
</dbReference>
<keyword evidence="8" id="KW-0695">RNA-directed DNA polymerase</keyword>
<dbReference type="Pfam" id="PF00078">
    <property type="entry name" value="RVT_1"/>
    <property type="match status" value="1"/>
</dbReference>
<dbReference type="GO" id="GO:0003676">
    <property type="term" value="F:nucleic acid binding"/>
    <property type="evidence" value="ECO:0007669"/>
    <property type="project" value="InterPro"/>
</dbReference>
<feature type="compositionally biased region" description="Low complexity" evidence="9">
    <location>
        <begin position="506"/>
        <end position="537"/>
    </location>
</feature>
<dbReference type="FunFam" id="1.10.340.70:FF:000001">
    <property type="entry name" value="Retrovirus-related Pol polyprotein from transposon gypsy-like Protein"/>
    <property type="match status" value="1"/>
</dbReference>
<dbReference type="GO" id="GO:0004190">
    <property type="term" value="F:aspartic-type endopeptidase activity"/>
    <property type="evidence" value="ECO:0007669"/>
    <property type="project" value="InterPro"/>
</dbReference>
<dbReference type="Pfam" id="PF03732">
    <property type="entry name" value="Retrotrans_gag"/>
    <property type="match status" value="1"/>
</dbReference>
<keyword evidence="5" id="KW-0540">Nuclease</keyword>